<protein>
    <recommendedName>
        <fullName evidence="1">Heterokaryon incompatibility domain-containing protein</fullName>
    </recommendedName>
</protein>
<gene>
    <name evidence="2" type="ORF">NEMBOFW57_008585</name>
</gene>
<organism evidence="2 3">
    <name type="scientific">Staphylotrichum longicolle</name>
    <dbReference type="NCBI Taxonomy" id="669026"/>
    <lineage>
        <taxon>Eukaryota</taxon>
        <taxon>Fungi</taxon>
        <taxon>Dikarya</taxon>
        <taxon>Ascomycota</taxon>
        <taxon>Pezizomycotina</taxon>
        <taxon>Sordariomycetes</taxon>
        <taxon>Sordariomycetidae</taxon>
        <taxon>Sordariales</taxon>
        <taxon>Chaetomiaceae</taxon>
        <taxon>Staphylotrichum</taxon>
    </lineage>
</organism>
<dbReference type="Proteomes" id="UP001197093">
    <property type="component" value="Unassembled WGS sequence"/>
</dbReference>
<dbReference type="EMBL" id="JAHCVI010000004">
    <property type="protein sequence ID" value="KAG7286277.1"/>
    <property type="molecule type" value="Genomic_DNA"/>
</dbReference>
<dbReference type="AlphaFoldDB" id="A0AAD4HVZ3"/>
<dbReference type="PANTHER" id="PTHR10622">
    <property type="entry name" value="HET DOMAIN-CONTAINING PROTEIN"/>
    <property type="match status" value="1"/>
</dbReference>
<name>A0AAD4HVZ3_9PEZI</name>
<sequence length="342" mass="37360">MTPSLGPPIPKTEEFIGSQIPPYAILSHTWDVDEPEVTLQQLLTSPAPALYAKAGFRKITQACALAAARDSLAYAWVDTCCIDKTSSAELSEAINSMYAWYRGAAVCYVFLADLKPGTAEDLERDLGRCRWFTRGWTLQELIAPREVVFFDKTWACRGSKGELAPLLTRITGIPERVLRLEAELGTFSVAQRMSWAARRETTRVEDTAYCLLGLFDVHMSLIYGEGMKAFARLQTTIVQSTADLSIFAWVEDRVPCPLYAGMLAESPRQFAACADIEPALGDSAYSDFAITTRGIQTEASLVQELDAQGRLGRTALDTFCHIKGGMMVGTPGQLGGAICSSG</sequence>
<evidence type="ECO:0000259" key="1">
    <source>
        <dbReference type="Pfam" id="PF06985"/>
    </source>
</evidence>
<evidence type="ECO:0000313" key="2">
    <source>
        <dbReference type="EMBL" id="KAG7286277.1"/>
    </source>
</evidence>
<comment type="caution">
    <text evidence="2">The sequence shown here is derived from an EMBL/GenBank/DDBJ whole genome shotgun (WGS) entry which is preliminary data.</text>
</comment>
<dbReference type="Pfam" id="PF06985">
    <property type="entry name" value="HET"/>
    <property type="match status" value="1"/>
</dbReference>
<feature type="domain" description="Heterokaryon incompatibility" evidence="1">
    <location>
        <begin position="23"/>
        <end position="115"/>
    </location>
</feature>
<proteinExistence type="predicted"/>
<dbReference type="InterPro" id="IPR010730">
    <property type="entry name" value="HET"/>
</dbReference>
<keyword evidence="3" id="KW-1185">Reference proteome</keyword>
<dbReference type="PANTHER" id="PTHR10622:SF12">
    <property type="entry name" value="HET DOMAIN-CONTAINING PROTEIN"/>
    <property type="match status" value="1"/>
</dbReference>
<accession>A0AAD4HVZ3</accession>
<evidence type="ECO:0000313" key="3">
    <source>
        <dbReference type="Proteomes" id="UP001197093"/>
    </source>
</evidence>
<reference evidence="2" key="1">
    <citation type="submission" date="2023-02" db="EMBL/GenBank/DDBJ databases">
        <authorList>
            <person name="Palmer J.M."/>
        </authorList>
    </citation>
    <scope>NUCLEOTIDE SEQUENCE</scope>
    <source>
        <strain evidence="2">FW57</strain>
    </source>
</reference>